<evidence type="ECO:0000313" key="1">
    <source>
        <dbReference type="EMBL" id="KAJ9656522.1"/>
    </source>
</evidence>
<evidence type="ECO:0000313" key="2">
    <source>
        <dbReference type="Proteomes" id="UP001172386"/>
    </source>
</evidence>
<accession>A0ACC3A7Q1</accession>
<comment type="caution">
    <text evidence="1">The sequence shown here is derived from an EMBL/GenBank/DDBJ whole genome shotgun (WGS) entry which is preliminary data.</text>
</comment>
<keyword evidence="2" id="KW-1185">Reference proteome</keyword>
<proteinExistence type="predicted"/>
<organism evidence="1 2">
    <name type="scientific">Neophaeococcomyces mojaviensis</name>
    <dbReference type="NCBI Taxonomy" id="3383035"/>
    <lineage>
        <taxon>Eukaryota</taxon>
        <taxon>Fungi</taxon>
        <taxon>Dikarya</taxon>
        <taxon>Ascomycota</taxon>
        <taxon>Pezizomycotina</taxon>
        <taxon>Eurotiomycetes</taxon>
        <taxon>Chaetothyriomycetidae</taxon>
        <taxon>Chaetothyriales</taxon>
        <taxon>Chaetothyriales incertae sedis</taxon>
        <taxon>Neophaeococcomyces</taxon>
    </lineage>
</organism>
<dbReference type="Proteomes" id="UP001172386">
    <property type="component" value="Unassembled WGS sequence"/>
</dbReference>
<sequence length="329" mass="35337">MAGSRQSSHNTFSTSGIAPSQPAQSQAGVTVPTAGRSQTQPATATETASQAASVTVTPSATNLPAVPATPAGPALQQGQSAQSPASAPTVSAAQTPTQPLPQTTIQPLNIQSIRPKPNVAPPSTRLKHGLRRFISRWNDWWILEVAAGILSIVCLITIVIILGHFDGASLSKWHSWITPNAMVSVLATVSKSSVLLPVAECISQLTWLQFQRPHSLQLIQEIDEASRGALGSFNNETFIKIQWPWITLPVIVVLSANILLAIMIVQSRRKRAPIWKSSVLALLFHGLQPSRINTGNEPMSFLSELELLAEQKKVRLVGANAQDLRFTPS</sequence>
<gene>
    <name evidence="1" type="ORF">H2198_004871</name>
</gene>
<reference evidence="1" key="1">
    <citation type="submission" date="2022-10" db="EMBL/GenBank/DDBJ databases">
        <title>Culturing micro-colonial fungi from biological soil crusts in the Mojave desert and describing Neophaeococcomyces mojavensis, and introducing the new genera and species Taxawa tesnikishii.</title>
        <authorList>
            <person name="Kurbessoian T."/>
            <person name="Stajich J.E."/>
        </authorList>
    </citation>
    <scope>NUCLEOTIDE SEQUENCE</scope>
    <source>
        <strain evidence="1">JES_112</strain>
    </source>
</reference>
<name>A0ACC3A7Q1_9EURO</name>
<dbReference type="EMBL" id="JAPDRQ010000076">
    <property type="protein sequence ID" value="KAJ9656522.1"/>
    <property type="molecule type" value="Genomic_DNA"/>
</dbReference>
<protein>
    <submittedName>
        <fullName evidence="1">Uncharacterized protein</fullName>
    </submittedName>
</protein>